<dbReference type="KEGG" id="omr:OXIME_001665"/>
<dbReference type="SUPFAM" id="SSF52467">
    <property type="entry name" value="DHS-like NAD/FAD-binding domain"/>
    <property type="match status" value="1"/>
</dbReference>
<dbReference type="Pfam" id="PF01012">
    <property type="entry name" value="ETF"/>
    <property type="match status" value="2"/>
</dbReference>
<feature type="domain" description="Electron transfer flavoprotein alpha/beta-subunit N-terminal" evidence="1">
    <location>
        <begin position="273"/>
        <end position="442"/>
    </location>
</feature>
<dbReference type="InterPro" id="IPR033948">
    <property type="entry name" value="ETF_beta_N"/>
</dbReference>
<dbReference type="GeneID" id="95968403"/>
<dbReference type="PANTHER" id="PTHR21294">
    <property type="entry name" value="ELECTRON TRANSFER FLAVOPROTEIN BETA-SUBUNIT"/>
    <property type="match status" value="1"/>
</dbReference>
<dbReference type="Pfam" id="PF00766">
    <property type="entry name" value="ETF_alpha"/>
    <property type="match status" value="1"/>
</dbReference>
<keyword evidence="3" id="KW-1185">Reference proteome</keyword>
<dbReference type="SUPFAM" id="SSF52402">
    <property type="entry name" value="Adenine nucleotide alpha hydrolases-like"/>
    <property type="match status" value="2"/>
</dbReference>
<organism evidence="2 3">
    <name type="scientific">Oxyplasma meridianum</name>
    <dbReference type="NCBI Taxonomy" id="3073602"/>
    <lineage>
        <taxon>Archaea</taxon>
        <taxon>Methanobacteriati</taxon>
        <taxon>Thermoplasmatota</taxon>
        <taxon>Thermoplasmata</taxon>
        <taxon>Thermoplasmatales</taxon>
        <taxon>Thermoplasmataceae</taxon>
        <taxon>Oxyplasma</taxon>
    </lineage>
</organism>
<evidence type="ECO:0000313" key="3">
    <source>
        <dbReference type="Proteomes" id="UP001451606"/>
    </source>
</evidence>
<dbReference type="InterPro" id="IPR029035">
    <property type="entry name" value="DHS-like_NAD/FAD-binding_dom"/>
</dbReference>
<dbReference type="CDD" id="cd01714">
    <property type="entry name" value="ETF_beta"/>
    <property type="match status" value="1"/>
</dbReference>
<protein>
    <submittedName>
        <fullName evidence="2">FAD-binding protein</fullName>
    </submittedName>
</protein>
<dbReference type="AlphaFoldDB" id="A0AAX4NIY4"/>
<dbReference type="InterPro" id="IPR012255">
    <property type="entry name" value="ETF_b"/>
</dbReference>
<sequence>MKILVLIKQIPDVNRITFDSKTMRIVREGVPLMFNSFDKKAVEEAIRIKEKIGSEVVVATMGPPSAGEILNESLRMGADTAYLVTDRSFAGSDTWATAKILSRVVEYVKPDLVLAGKYSLDGETSQVPPEVAFMTGMKFKSSVFRIEFSEDRKGIIIEQDREDGINRYEGNLPALLSVSEKINRARSIKPETPDMTSKIVVINAEKLGIDFNGTDASPTVVTGTSDVKSQRLVKFLAPGKETYEKILNLINERKSAKDTEIVDNSLHKKIGSVMGIALGDPEVSIEIASKALQITRGMDLEVIMAGNLDPEKLKEMPCNRYIKISAPGNDTFANRVIRIIDKEKPEFVIFPSTIDGREIAARIAAEKSLGLTADCIDLKYDGKQLIQLKPAFGGGIVAEIVSKTKPAMATVRPGMFLKYRGSERFKLENDVSSDNENFTLLENIPVPSEYRPLSSSSTVIGLGRGIKRKDFVQKALELSRKLGSTLGATRPIVDMGFVPRQQQIGLTGSSISSDVYINLGVSGHDNHIVGLRYVHTIVSVNVDPNAPIFKYSDYGIVCDLNEFTDGFLQYLEEKGI</sequence>
<dbReference type="Gene3D" id="3.40.50.620">
    <property type="entry name" value="HUPs"/>
    <property type="match status" value="2"/>
</dbReference>
<gene>
    <name evidence="2" type="ORF">OXIME_001665</name>
</gene>
<dbReference type="PANTHER" id="PTHR21294:SF17">
    <property type="entry name" value="PROTEIN FIXA"/>
    <property type="match status" value="1"/>
</dbReference>
<name>A0AAX4NIY4_9ARCH</name>
<dbReference type="Proteomes" id="UP001451606">
    <property type="component" value="Chromosome"/>
</dbReference>
<dbReference type="InterPro" id="IPR014729">
    <property type="entry name" value="Rossmann-like_a/b/a_fold"/>
</dbReference>
<reference evidence="2 3" key="1">
    <citation type="submission" date="2023-09" db="EMBL/GenBank/DDBJ databases">
        <authorList>
            <person name="Golyshina O.V."/>
            <person name="Lunev E.A."/>
            <person name="Bargiela R."/>
            <person name="Gaines M.C."/>
            <person name="Daum B."/>
            <person name="Bale N.J."/>
            <person name="Koenen M."/>
            <person name="Sinninghe Damst J.S."/>
            <person name="Yakimov M."/>
            <person name="Golyshin P.N."/>
        </authorList>
    </citation>
    <scope>NUCLEOTIDE SEQUENCE [LARGE SCALE GENOMIC DNA]</scope>
    <source>
        <strain evidence="2 3">M1</strain>
    </source>
</reference>
<dbReference type="RefSeq" id="WP_393971389.1">
    <property type="nucleotide sequence ID" value="NZ_CP133772.1"/>
</dbReference>
<dbReference type="Gene3D" id="3.40.50.1220">
    <property type="entry name" value="TPP-binding domain"/>
    <property type="match status" value="1"/>
</dbReference>
<evidence type="ECO:0000313" key="2">
    <source>
        <dbReference type="EMBL" id="WYY01069.1"/>
    </source>
</evidence>
<dbReference type="GO" id="GO:0009055">
    <property type="term" value="F:electron transfer activity"/>
    <property type="evidence" value="ECO:0007669"/>
    <property type="project" value="InterPro"/>
</dbReference>
<accession>A0AAX4NIY4</accession>
<dbReference type="EMBL" id="CP133772">
    <property type="protein sequence ID" value="WYY01069.1"/>
    <property type="molecule type" value="Genomic_DNA"/>
</dbReference>
<feature type="domain" description="Electron transfer flavoprotein alpha/beta-subunit N-terminal" evidence="1">
    <location>
        <begin position="22"/>
        <end position="211"/>
    </location>
</feature>
<dbReference type="InterPro" id="IPR014730">
    <property type="entry name" value="ETF_a/b_N"/>
</dbReference>
<dbReference type="InterPro" id="IPR014731">
    <property type="entry name" value="ETF_asu_C"/>
</dbReference>
<evidence type="ECO:0000259" key="1">
    <source>
        <dbReference type="SMART" id="SM00893"/>
    </source>
</evidence>
<dbReference type="SMART" id="SM00893">
    <property type="entry name" value="ETF"/>
    <property type="match status" value="2"/>
</dbReference>
<proteinExistence type="predicted"/>